<dbReference type="InterPro" id="IPR036388">
    <property type="entry name" value="WH-like_DNA-bd_sf"/>
</dbReference>
<feature type="domain" description="HTH gntR-type" evidence="4">
    <location>
        <begin position="6"/>
        <end position="73"/>
    </location>
</feature>
<evidence type="ECO:0000256" key="3">
    <source>
        <dbReference type="ARBA" id="ARBA00023163"/>
    </source>
</evidence>
<dbReference type="Gene3D" id="1.10.10.10">
    <property type="entry name" value="Winged helix-like DNA-binding domain superfamily/Winged helix DNA-binding domain"/>
    <property type="match status" value="1"/>
</dbReference>
<evidence type="ECO:0000256" key="2">
    <source>
        <dbReference type="ARBA" id="ARBA00023125"/>
    </source>
</evidence>
<evidence type="ECO:0000256" key="1">
    <source>
        <dbReference type="ARBA" id="ARBA00023015"/>
    </source>
</evidence>
<dbReference type="PROSITE" id="PS50949">
    <property type="entry name" value="HTH_GNTR"/>
    <property type="match status" value="1"/>
</dbReference>
<keyword evidence="3" id="KW-0804">Transcription</keyword>
<dbReference type="GO" id="GO:0003700">
    <property type="term" value="F:DNA-binding transcription factor activity"/>
    <property type="evidence" value="ECO:0007669"/>
    <property type="project" value="InterPro"/>
</dbReference>
<dbReference type="Proteomes" id="UP000288024">
    <property type="component" value="Unassembled WGS sequence"/>
</dbReference>
<sequence>MLLQTQQLPNEIFHYMVNQIINGELPQGSRIRESDYAEKFSVSRSPVREALYRLEQEGIAVKVPRKGSFVKEFSAQDVYDIFEIRNNIEQMAIRRLNQGDISDYSFNSLQEELKQMKTVKNQVDYTLMNFNFHYHMICLTNSDVLKEFYLKLKYPLLMFQNLNFTFENRIHLSITEHKKMLDLIQQAKFEELQDILLTHNNRVLTNLKEYLKKQS</sequence>
<gene>
    <name evidence="5" type="ORF">EM808_21280</name>
</gene>
<dbReference type="SUPFAM" id="SSF48008">
    <property type="entry name" value="GntR ligand-binding domain-like"/>
    <property type="match status" value="1"/>
</dbReference>
<dbReference type="RefSeq" id="WP_127740557.1">
    <property type="nucleotide sequence ID" value="NZ_RZTZ01000011.1"/>
</dbReference>
<evidence type="ECO:0000259" key="4">
    <source>
        <dbReference type="PROSITE" id="PS50949"/>
    </source>
</evidence>
<proteinExistence type="predicted"/>
<protein>
    <submittedName>
        <fullName evidence="5">GntR family transcriptional regulator</fullName>
    </submittedName>
</protein>
<organism evidence="5 6">
    <name type="scientific">Niallia taxi</name>
    <dbReference type="NCBI Taxonomy" id="2499688"/>
    <lineage>
        <taxon>Bacteria</taxon>
        <taxon>Bacillati</taxon>
        <taxon>Bacillota</taxon>
        <taxon>Bacilli</taxon>
        <taxon>Bacillales</taxon>
        <taxon>Bacillaceae</taxon>
        <taxon>Niallia</taxon>
    </lineage>
</organism>
<accession>A0A3S2U7W1</accession>
<dbReference type="GO" id="GO:0003677">
    <property type="term" value="F:DNA binding"/>
    <property type="evidence" value="ECO:0007669"/>
    <property type="project" value="UniProtKB-KW"/>
</dbReference>
<dbReference type="SUPFAM" id="SSF46785">
    <property type="entry name" value="Winged helix' DNA-binding domain"/>
    <property type="match status" value="1"/>
</dbReference>
<dbReference type="InterPro" id="IPR011711">
    <property type="entry name" value="GntR_C"/>
</dbReference>
<dbReference type="EMBL" id="RZTZ01000011">
    <property type="protein sequence ID" value="RVT58891.1"/>
    <property type="molecule type" value="Genomic_DNA"/>
</dbReference>
<dbReference type="PANTHER" id="PTHR43537">
    <property type="entry name" value="TRANSCRIPTIONAL REGULATOR, GNTR FAMILY"/>
    <property type="match status" value="1"/>
</dbReference>
<evidence type="ECO:0000313" key="6">
    <source>
        <dbReference type="Proteomes" id="UP000288024"/>
    </source>
</evidence>
<evidence type="ECO:0000313" key="5">
    <source>
        <dbReference type="EMBL" id="RVT58891.1"/>
    </source>
</evidence>
<dbReference type="AlphaFoldDB" id="A0A3S2U7W1"/>
<reference evidence="5 6" key="1">
    <citation type="submission" date="2019-01" db="EMBL/GenBank/DDBJ databases">
        <title>Bacillus sp. M5HDSG1-1, whole genome shotgun sequence.</title>
        <authorList>
            <person name="Tuo L."/>
        </authorList>
    </citation>
    <scope>NUCLEOTIDE SEQUENCE [LARGE SCALE GENOMIC DNA]</scope>
    <source>
        <strain evidence="5 6">M5HDSG1-1</strain>
    </source>
</reference>
<keyword evidence="6" id="KW-1185">Reference proteome</keyword>
<name>A0A3S2U7W1_9BACI</name>
<dbReference type="InterPro" id="IPR036390">
    <property type="entry name" value="WH_DNA-bd_sf"/>
</dbReference>
<keyword evidence="1" id="KW-0805">Transcription regulation</keyword>
<dbReference type="InterPro" id="IPR008920">
    <property type="entry name" value="TF_FadR/GntR_C"/>
</dbReference>
<keyword evidence="2" id="KW-0238">DNA-binding</keyword>
<comment type="caution">
    <text evidence="5">The sequence shown here is derived from an EMBL/GenBank/DDBJ whole genome shotgun (WGS) entry which is preliminary data.</text>
</comment>
<dbReference type="Gene3D" id="1.20.120.530">
    <property type="entry name" value="GntR ligand-binding domain-like"/>
    <property type="match status" value="1"/>
</dbReference>
<dbReference type="CDD" id="cd07377">
    <property type="entry name" value="WHTH_GntR"/>
    <property type="match status" value="1"/>
</dbReference>
<dbReference type="SMART" id="SM00345">
    <property type="entry name" value="HTH_GNTR"/>
    <property type="match status" value="1"/>
</dbReference>
<dbReference type="PANTHER" id="PTHR43537:SF52">
    <property type="entry name" value="FATTY ACID METABOLISM REGULATOR PROTEIN"/>
    <property type="match status" value="1"/>
</dbReference>
<dbReference type="InterPro" id="IPR000524">
    <property type="entry name" value="Tscrpt_reg_HTH_GntR"/>
</dbReference>
<dbReference type="Pfam" id="PF07729">
    <property type="entry name" value="FCD"/>
    <property type="match status" value="1"/>
</dbReference>
<dbReference type="Pfam" id="PF00392">
    <property type="entry name" value="GntR"/>
    <property type="match status" value="1"/>
</dbReference>